<keyword evidence="2" id="KW-1185">Reference proteome</keyword>
<evidence type="ECO:0000313" key="1">
    <source>
        <dbReference type="EMBL" id="KAF6137245.1"/>
    </source>
</evidence>
<gene>
    <name evidence="1" type="ORF">GIB67_036282</name>
</gene>
<comment type="caution">
    <text evidence="1">The sequence shown here is derived from an EMBL/GenBank/DDBJ whole genome shotgun (WGS) entry which is preliminary data.</text>
</comment>
<dbReference type="EMBL" id="JACGCM010002659">
    <property type="protein sequence ID" value="KAF6137245.1"/>
    <property type="molecule type" value="Genomic_DNA"/>
</dbReference>
<organism evidence="1 2">
    <name type="scientific">Kingdonia uniflora</name>
    <dbReference type="NCBI Taxonomy" id="39325"/>
    <lineage>
        <taxon>Eukaryota</taxon>
        <taxon>Viridiplantae</taxon>
        <taxon>Streptophyta</taxon>
        <taxon>Embryophyta</taxon>
        <taxon>Tracheophyta</taxon>
        <taxon>Spermatophyta</taxon>
        <taxon>Magnoliopsida</taxon>
        <taxon>Ranunculales</taxon>
        <taxon>Circaeasteraceae</taxon>
        <taxon>Kingdonia</taxon>
    </lineage>
</organism>
<evidence type="ECO:0000313" key="2">
    <source>
        <dbReference type="Proteomes" id="UP000541444"/>
    </source>
</evidence>
<proteinExistence type="predicted"/>
<name>A0A7J7L3P1_9MAGN</name>
<dbReference type="AlphaFoldDB" id="A0A7J7L3P1"/>
<sequence length="218" mass="24954">MPSLMQLNFGTVVGYIAASVRHPCDSVQWKWLEAITITAREARAALRNKDPISLSQCFVKSNNQIQKMIPILTISSLRAQGQDKNSKTIVKEELFDKFGKDEYVKFAFDRIDEKIQEILIRTGTKFTGGIEKVEKQFEEYMSEISKSLTLGLHNLFDQFNVEGDVVYDDKKCPLSETEFSSLRDVVYCRRKRKKMNSPLSEMEFSSLGLDASKKICID</sequence>
<dbReference type="Proteomes" id="UP000541444">
    <property type="component" value="Unassembled WGS sequence"/>
</dbReference>
<accession>A0A7J7L3P1</accession>
<reference evidence="1 2" key="1">
    <citation type="journal article" date="2020" name="IScience">
        <title>Genome Sequencing of the Endangered Kingdonia uniflora (Circaeasteraceae, Ranunculales) Reveals Potential Mechanisms of Evolutionary Specialization.</title>
        <authorList>
            <person name="Sun Y."/>
            <person name="Deng T."/>
            <person name="Zhang A."/>
            <person name="Moore M.J."/>
            <person name="Landis J.B."/>
            <person name="Lin N."/>
            <person name="Zhang H."/>
            <person name="Zhang X."/>
            <person name="Huang J."/>
            <person name="Zhang X."/>
            <person name="Sun H."/>
            <person name="Wang H."/>
        </authorList>
    </citation>
    <scope>NUCLEOTIDE SEQUENCE [LARGE SCALE GENOMIC DNA]</scope>
    <source>
        <strain evidence="1">TB1705</strain>
        <tissue evidence="1">Leaf</tissue>
    </source>
</reference>
<protein>
    <submittedName>
        <fullName evidence="1">Uncharacterized protein</fullName>
    </submittedName>
</protein>